<evidence type="ECO:0000259" key="8">
    <source>
        <dbReference type="PROSITE" id="PS50110"/>
    </source>
</evidence>
<dbReference type="InterPro" id="IPR001789">
    <property type="entry name" value="Sig_transdc_resp-reg_receiver"/>
</dbReference>
<dbReference type="PROSITE" id="PS50110">
    <property type="entry name" value="RESPONSE_REGULATORY"/>
    <property type="match status" value="1"/>
</dbReference>
<dbReference type="SMART" id="SM00448">
    <property type="entry name" value="REC"/>
    <property type="match status" value="1"/>
</dbReference>
<dbReference type="Pfam" id="PF00072">
    <property type="entry name" value="Response_reg"/>
    <property type="match status" value="1"/>
</dbReference>
<evidence type="ECO:0000259" key="9">
    <source>
        <dbReference type="PROSITE" id="PS51755"/>
    </source>
</evidence>
<dbReference type="InterPro" id="IPR036388">
    <property type="entry name" value="WH-like_DNA-bd_sf"/>
</dbReference>
<dbReference type="GO" id="GO:0000976">
    <property type="term" value="F:transcription cis-regulatory region binding"/>
    <property type="evidence" value="ECO:0007669"/>
    <property type="project" value="TreeGrafter"/>
</dbReference>
<keyword evidence="4 7" id="KW-0238">DNA-binding</keyword>
<proteinExistence type="predicted"/>
<feature type="DNA-binding region" description="OmpR/PhoB-type" evidence="7">
    <location>
        <begin position="124"/>
        <end position="220"/>
    </location>
</feature>
<dbReference type="InterPro" id="IPR011006">
    <property type="entry name" value="CheY-like_superfamily"/>
</dbReference>
<evidence type="ECO:0000256" key="2">
    <source>
        <dbReference type="ARBA" id="ARBA00023012"/>
    </source>
</evidence>
<feature type="domain" description="Response regulatory" evidence="8">
    <location>
        <begin position="2"/>
        <end position="116"/>
    </location>
</feature>
<evidence type="ECO:0000256" key="3">
    <source>
        <dbReference type="ARBA" id="ARBA00023015"/>
    </source>
</evidence>
<dbReference type="GO" id="GO:0000156">
    <property type="term" value="F:phosphorelay response regulator activity"/>
    <property type="evidence" value="ECO:0007669"/>
    <property type="project" value="TreeGrafter"/>
</dbReference>
<sequence length="225" mass="24465">MRILLVEDSEDLADAIATKLRREGHDVEHVGDGERGEDYAMSDGFDVVILDLNLPKRDGFEVLSAVRRSGSRTPVLVMTARNQIADKVGLLDLGADDYIVKPCDLSEVAARVRALARRSSGITTGEIVFGDLRLDINNRAASLAGAPLELGRREYDMLEALAKAPGTPVNKEHVVVRLFGHDDAGTPNAVELLVSRLRKKLQGAQVEIVTQRGVGYILRQISSQG</sequence>
<gene>
    <name evidence="10" type="ORF">JET14_07755</name>
</gene>
<dbReference type="PANTHER" id="PTHR48111">
    <property type="entry name" value="REGULATOR OF RPOS"/>
    <property type="match status" value="1"/>
</dbReference>
<evidence type="ECO:0000256" key="1">
    <source>
        <dbReference type="ARBA" id="ARBA00022553"/>
    </source>
</evidence>
<dbReference type="SUPFAM" id="SSF52172">
    <property type="entry name" value="CheY-like"/>
    <property type="match status" value="1"/>
</dbReference>
<dbReference type="Gene3D" id="1.10.10.10">
    <property type="entry name" value="Winged helix-like DNA-binding domain superfamily/Winged helix DNA-binding domain"/>
    <property type="match status" value="1"/>
</dbReference>
<dbReference type="KEGG" id="mlut:JET14_07755"/>
<name>A0A7T7HN27_9HYPH</name>
<dbReference type="GO" id="GO:0006355">
    <property type="term" value="P:regulation of DNA-templated transcription"/>
    <property type="evidence" value="ECO:0007669"/>
    <property type="project" value="InterPro"/>
</dbReference>
<dbReference type="InterPro" id="IPR039420">
    <property type="entry name" value="WalR-like"/>
</dbReference>
<evidence type="ECO:0000313" key="10">
    <source>
        <dbReference type="EMBL" id="QQM32037.1"/>
    </source>
</evidence>
<evidence type="ECO:0000256" key="5">
    <source>
        <dbReference type="ARBA" id="ARBA00023163"/>
    </source>
</evidence>
<feature type="domain" description="OmpR/PhoB-type" evidence="9">
    <location>
        <begin position="124"/>
        <end position="220"/>
    </location>
</feature>
<dbReference type="PROSITE" id="PS51755">
    <property type="entry name" value="OMPR_PHOB"/>
    <property type="match status" value="1"/>
</dbReference>
<feature type="modified residue" description="4-aspartylphosphate" evidence="6">
    <location>
        <position position="51"/>
    </location>
</feature>
<dbReference type="CDD" id="cd00383">
    <property type="entry name" value="trans_reg_C"/>
    <property type="match status" value="1"/>
</dbReference>
<keyword evidence="2" id="KW-0902">Two-component regulatory system</keyword>
<keyword evidence="3" id="KW-0805">Transcription regulation</keyword>
<dbReference type="GO" id="GO:0032993">
    <property type="term" value="C:protein-DNA complex"/>
    <property type="evidence" value="ECO:0007669"/>
    <property type="project" value="TreeGrafter"/>
</dbReference>
<dbReference type="SMART" id="SM00862">
    <property type="entry name" value="Trans_reg_C"/>
    <property type="match status" value="1"/>
</dbReference>
<dbReference type="FunFam" id="3.40.50.2300:FF:000002">
    <property type="entry name" value="DNA-binding response regulator PhoP"/>
    <property type="match status" value="1"/>
</dbReference>
<dbReference type="AlphaFoldDB" id="A0A7T7HN27"/>
<evidence type="ECO:0000256" key="7">
    <source>
        <dbReference type="PROSITE-ProRule" id="PRU01091"/>
    </source>
</evidence>
<dbReference type="EMBL" id="CP066786">
    <property type="protein sequence ID" value="QQM32037.1"/>
    <property type="molecule type" value="Genomic_DNA"/>
</dbReference>
<dbReference type="Gene3D" id="6.10.250.690">
    <property type="match status" value="1"/>
</dbReference>
<keyword evidence="1 6" id="KW-0597">Phosphoprotein</keyword>
<dbReference type="InterPro" id="IPR001867">
    <property type="entry name" value="OmpR/PhoB-type_DNA-bd"/>
</dbReference>
<dbReference type="Pfam" id="PF00486">
    <property type="entry name" value="Trans_reg_C"/>
    <property type="match status" value="1"/>
</dbReference>
<organism evidence="10 11">
    <name type="scientific">Martelella lutilitoris</name>
    <dbReference type="NCBI Taxonomy" id="2583532"/>
    <lineage>
        <taxon>Bacteria</taxon>
        <taxon>Pseudomonadati</taxon>
        <taxon>Pseudomonadota</taxon>
        <taxon>Alphaproteobacteria</taxon>
        <taxon>Hyphomicrobiales</taxon>
        <taxon>Aurantimonadaceae</taxon>
        <taxon>Martelella</taxon>
    </lineage>
</organism>
<dbReference type="GO" id="GO:0005829">
    <property type="term" value="C:cytosol"/>
    <property type="evidence" value="ECO:0007669"/>
    <property type="project" value="TreeGrafter"/>
</dbReference>
<keyword evidence="5" id="KW-0804">Transcription</keyword>
<accession>A0A7T7HN27</accession>
<evidence type="ECO:0000313" key="11">
    <source>
        <dbReference type="Proteomes" id="UP000596083"/>
    </source>
</evidence>
<dbReference type="Proteomes" id="UP000596083">
    <property type="component" value="Chromosome"/>
</dbReference>
<reference evidence="10 11" key="1">
    <citation type="submission" date="2020-12" db="EMBL/GenBank/DDBJ databases">
        <authorList>
            <person name="Zheng R.K."/>
            <person name="Sun C.M."/>
        </authorList>
    </citation>
    <scope>NUCLEOTIDE SEQUENCE [LARGE SCALE GENOMIC DNA]</scope>
    <source>
        <strain evidence="10 11">ZRK001</strain>
    </source>
</reference>
<evidence type="ECO:0000256" key="4">
    <source>
        <dbReference type="ARBA" id="ARBA00023125"/>
    </source>
</evidence>
<dbReference type="RefSeq" id="WP_200337508.1">
    <property type="nucleotide sequence ID" value="NZ_CP066786.1"/>
</dbReference>
<dbReference type="PANTHER" id="PTHR48111:SF67">
    <property type="entry name" value="TRANSCRIPTIONAL REGULATORY PROTEIN TCTD"/>
    <property type="match status" value="1"/>
</dbReference>
<protein>
    <submittedName>
        <fullName evidence="10">Response regulator transcription factor</fullName>
    </submittedName>
</protein>
<dbReference type="Gene3D" id="3.40.50.2300">
    <property type="match status" value="1"/>
</dbReference>
<evidence type="ECO:0000256" key="6">
    <source>
        <dbReference type="PROSITE-ProRule" id="PRU00169"/>
    </source>
</evidence>